<accession>A0A9Q1C0Y8</accession>
<comment type="caution">
    <text evidence="3">The sequence shown here is derived from an EMBL/GenBank/DDBJ whole genome shotgun (WGS) entry which is preliminary data.</text>
</comment>
<dbReference type="PANTHER" id="PTHR31393:SF2">
    <property type="entry name" value="CHROMOSOME 7 OPEN READING FRAME 31"/>
    <property type="match status" value="1"/>
</dbReference>
<feature type="region of interest" description="Disordered" evidence="2">
    <location>
        <begin position="405"/>
        <end position="425"/>
    </location>
</feature>
<proteinExistence type="predicted"/>
<feature type="compositionally biased region" description="Polar residues" evidence="2">
    <location>
        <begin position="242"/>
        <end position="251"/>
    </location>
</feature>
<evidence type="ECO:0000256" key="1">
    <source>
        <dbReference type="SAM" id="Coils"/>
    </source>
</evidence>
<protein>
    <submittedName>
        <fullName evidence="3">Uncharacterized protein</fullName>
    </submittedName>
</protein>
<dbReference type="PANTHER" id="PTHR31393">
    <property type="entry name" value="C5ORF31"/>
    <property type="match status" value="1"/>
</dbReference>
<dbReference type="AlphaFoldDB" id="A0A9Q1C0Y8"/>
<feature type="compositionally biased region" description="Basic and acidic residues" evidence="2">
    <location>
        <begin position="279"/>
        <end position="290"/>
    </location>
</feature>
<evidence type="ECO:0000256" key="2">
    <source>
        <dbReference type="SAM" id="MobiDB-lite"/>
    </source>
</evidence>
<organism evidence="3 4">
    <name type="scientific">Holothuria leucospilota</name>
    <name type="common">Black long sea cucumber</name>
    <name type="synonym">Mertensiothuria leucospilota</name>
    <dbReference type="NCBI Taxonomy" id="206669"/>
    <lineage>
        <taxon>Eukaryota</taxon>
        <taxon>Metazoa</taxon>
        <taxon>Echinodermata</taxon>
        <taxon>Eleutherozoa</taxon>
        <taxon>Echinozoa</taxon>
        <taxon>Holothuroidea</taxon>
        <taxon>Aspidochirotacea</taxon>
        <taxon>Aspidochirotida</taxon>
        <taxon>Holothuriidae</taxon>
        <taxon>Holothuria</taxon>
    </lineage>
</organism>
<gene>
    <name evidence="3" type="ORF">HOLleu_20303</name>
</gene>
<dbReference type="GO" id="GO:0005813">
    <property type="term" value="C:centrosome"/>
    <property type="evidence" value="ECO:0007669"/>
    <property type="project" value="TreeGrafter"/>
</dbReference>
<dbReference type="Proteomes" id="UP001152320">
    <property type="component" value="Chromosome 9"/>
</dbReference>
<evidence type="ECO:0000313" key="4">
    <source>
        <dbReference type="Proteomes" id="UP001152320"/>
    </source>
</evidence>
<feature type="coiled-coil region" evidence="1">
    <location>
        <begin position="112"/>
        <end position="139"/>
    </location>
</feature>
<keyword evidence="4" id="KW-1185">Reference proteome</keyword>
<keyword evidence="1" id="KW-0175">Coiled coil</keyword>
<dbReference type="OrthoDB" id="10040207at2759"/>
<evidence type="ECO:0000313" key="3">
    <source>
        <dbReference type="EMBL" id="KAJ8036352.1"/>
    </source>
</evidence>
<feature type="compositionally biased region" description="Polar residues" evidence="2">
    <location>
        <begin position="263"/>
        <end position="278"/>
    </location>
</feature>
<dbReference type="InterPro" id="IPR027886">
    <property type="entry name" value="SPMIP4"/>
</dbReference>
<dbReference type="EMBL" id="JAIZAY010000009">
    <property type="protein sequence ID" value="KAJ8036352.1"/>
    <property type="molecule type" value="Genomic_DNA"/>
</dbReference>
<sequence>MPPRPLEGRISRLIGPNQMVRCVIKDGRIQYVPYVPKIVIEMDKVREHPNLPSETHDSFRKPAEMAEWRRLQTLQHPETQLEKLKLRQATVEPLTLKLSGDTRKKAYDSEPKNYLKEMAEKHKQELKMLTENARWKEAELREHHHDLTLLKRKVDYTSPKLQPPVYYDTLHKIYTAKAPFYYDGDNPYEYDFVLPWDYHKTSAVLDQYKKEGEFLEMVRSGKFPSNAGEKYQFAGYPGVNPFVNQSNGTKQTENKPAEYEGTPSAQNLPSQSTYTHSYSPDKVREVDPKIDMSSLAKSLPVRFGDSGYDTGNSNLESDGLKHPPEANKILDNSNPNSTSASSKPLYDPAYRNPHSNPVVDSRHHNPDGTGEFRFKWTPDYPYGNRPQTSLLKLQNSFTKSDARKSFHDTFPETNPDLRDNIGSGKKHEFHGQNAYYWH</sequence>
<feature type="region of interest" description="Disordered" evidence="2">
    <location>
        <begin position="242"/>
        <end position="372"/>
    </location>
</feature>
<reference evidence="3" key="1">
    <citation type="submission" date="2021-10" db="EMBL/GenBank/DDBJ databases">
        <title>Tropical sea cucumber genome reveals ecological adaptation and Cuvierian tubules defense mechanism.</title>
        <authorList>
            <person name="Chen T."/>
        </authorList>
    </citation>
    <scope>NUCLEOTIDE SEQUENCE</scope>
    <source>
        <strain evidence="3">Nanhai2018</strain>
        <tissue evidence="3">Muscle</tissue>
    </source>
</reference>
<feature type="compositionally biased region" description="Polar residues" evidence="2">
    <location>
        <begin position="330"/>
        <end position="342"/>
    </location>
</feature>
<feature type="compositionally biased region" description="Basic and acidic residues" evidence="2">
    <location>
        <begin position="360"/>
        <end position="372"/>
    </location>
</feature>
<name>A0A9Q1C0Y8_HOLLE</name>